<evidence type="ECO:0000313" key="5">
    <source>
        <dbReference type="EMBL" id="EFJ26187.1"/>
    </source>
</evidence>
<feature type="region of interest" description="Disordered" evidence="3">
    <location>
        <begin position="230"/>
        <end position="271"/>
    </location>
</feature>
<organism evidence="6">
    <name type="scientific">Selaginella moellendorffii</name>
    <name type="common">Spikemoss</name>
    <dbReference type="NCBI Taxonomy" id="88036"/>
    <lineage>
        <taxon>Eukaryota</taxon>
        <taxon>Viridiplantae</taxon>
        <taxon>Streptophyta</taxon>
        <taxon>Embryophyta</taxon>
        <taxon>Tracheophyta</taxon>
        <taxon>Lycopodiopsida</taxon>
        <taxon>Selaginellales</taxon>
        <taxon>Selaginellaceae</taxon>
        <taxon>Selaginella</taxon>
    </lineage>
</organism>
<dbReference type="Gene3D" id="4.10.280.10">
    <property type="entry name" value="Helix-loop-helix DNA-binding domain"/>
    <property type="match status" value="1"/>
</dbReference>
<dbReference type="Gramene" id="EFJ26187">
    <property type="protein sequence ID" value="EFJ26187"/>
    <property type="gene ID" value="SELMODRAFT_413316"/>
</dbReference>
<feature type="compositionally biased region" description="Low complexity" evidence="3">
    <location>
        <begin position="13"/>
        <end position="22"/>
    </location>
</feature>
<dbReference type="PANTHER" id="PTHR46772:SF3">
    <property type="entry name" value="BHLH DOMAIN-CONTAINING PROTEIN"/>
    <property type="match status" value="1"/>
</dbReference>
<dbReference type="OrthoDB" id="6106870at2759"/>
<protein>
    <recommendedName>
        <fullName evidence="4">BHLH domain-containing protein</fullName>
    </recommendedName>
</protein>
<evidence type="ECO:0000313" key="6">
    <source>
        <dbReference type="Proteomes" id="UP000001514"/>
    </source>
</evidence>
<gene>
    <name evidence="5" type="ORF">SELMODRAFT_413316</name>
</gene>
<sequence>MPPRRRRSKSCSTATATATAAAPLPDGSIEQSIHQMLKSPLLEETRLPSFELEDFPEWWPAAATSSDQGASPMATFESMDDPLLHFPQELPETHSTLQGICSPASSVLPCLTSPSPTQFVAPPALPPVGKAAGAGSKRSSRRTLAATHDLGVDTKSKSISPRESHILSERQRRKGMNHLFSTLASLLPETCSKSDKSTIVSEIISYIHLLRKDLEDLDKKRSDVLRSASPRAAMAIKDSGSPSPSICTTTNDRGSKNAGGGDDHPGMIQQQSQQASNVILSVCGSDAFITMICASKNRSVFSKVLLLLDHHKFRVLDANISTNASTTFHYFHVKALNSQLPKDALQRDLQSLTASETKNETSSS</sequence>
<dbReference type="OMA" id="DWNECKV"/>
<dbReference type="SMART" id="SM00353">
    <property type="entry name" value="HLH"/>
    <property type="match status" value="1"/>
</dbReference>
<name>D8RP23_SELML</name>
<reference evidence="5 6" key="1">
    <citation type="journal article" date="2011" name="Science">
        <title>The Selaginella genome identifies genetic changes associated with the evolution of vascular plants.</title>
        <authorList>
            <person name="Banks J.A."/>
            <person name="Nishiyama T."/>
            <person name="Hasebe M."/>
            <person name="Bowman J.L."/>
            <person name="Gribskov M."/>
            <person name="dePamphilis C."/>
            <person name="Albert V.A."/>
            <person name="Aono N."/>
            <person name="Aoyama T."/>
            <person name="Ambrose B.A."/>
            <person name="Ashton N.W."/>
            <person name="Axtell M.J."/>
            <person name="Barker E."/>
            <person name="Barker M.S."/>
            <person name="Bennetzen J.L."/>
            <person name="Bonawitz N.D."/>
            <person name="Chapple C."/>
            <person name="Cheng C."/>
            <person name="Correa L.G."/>
            <person name="Dacre M."/>
            <person name="DeBarry J."/>
            <person name="Dreyer I."/>
            <person name="Elias M."/>
            <person name="Engstrom E.M."/>
            <person name="Estelle M."/>
            <person name="Feng L."/>
            <person name="Finet C."/>
            <person name="Floyd S.K."/>
            <person name="Frommer W.B."/>
            <person name="Fujita T."/>
            <person name="Gramzow L."/>
            <person name="Gutensohn M."/>
            <person name="Harholt J."/>
            <person name="Hattori M."/>
            <person name="Heyl A."/>
            <person name="Hirai T."/>
            <person name="Hiwatashi Y."/>
            <person name="Ishikawa M."/>
            <person name="Iwata M."/>
            <person name="Karol K.G."/>
            <person name="Koehler B."/>
            <person name="Kolukisaoglu U."/>
            <person name="Kubo M."/>
            <person name="Kurata T."/>
            <person name="Lalonde S."/>
            <person name="Li K."/>
            <person name="Li Y."/>
            <person name="Litt A."/>
            <person name="Lyons E."/>
            <person name="Manning G."/>
            <person name="Maruyama T."/>
            <person name="Michael T.P."/>
            <person name="Mikami K."/>
            <person name="Miyazaki S."/>
            <person name="Morinaga S."/>
            <person name="Murata T."/>
            <person name="Mueller-Roeber B."/>
            <person name="Nelson D.R."/>
            <person name="Obara M."/>
            <person name="Oguri Y."/>
            <person name="Olmstead R.G."/>
            <person name="Onodera N."/>
            <person name="Petersen B.L."/>
            <person name="Pils B."/>
            <person name="Prigge M."/>
            <person name="Rensing S.A."/>
            <person name="Riano-Pachon D.M."/>
            <person name="Roberts A.W."/>
            <person name="Sato Y."/>
            <person name="Scheller H.V."/>
            <person name="Schulz B."/>
            <person name="Schulz C."/>
            <person name="Shakirov E.V."/>
            <person name="Shibagaki N."/>
            <person name="Shinohara N."/>
            <person name="Shippen D.E."/>
            <person name="Soerensen I."/>
            <person name="Sotooka R."/>
            <person name="Sugimoto N."/>
            <person name="Sugita M."/>
            <person name="Sumikawa N."/>
            <person name="Tanurdzic M."/>
            <person name="Theissen G."/>
            <person name="Ulvskov P."/>
            <person name="Wakazuki S."/>
            <person name="Weng J.K."/>
            <person name="Willats W.W."/>
            <person name="Wipf D."/>
            <person name="Wolf P.G."/>
            <person name="Yang L."/>
            <person name="Zimmer A.D."/>
            <person name="Zhu Q."/>
            <person name="Mitros T."/>
            <person name="Hellsten U."/>
            <person name="Loque D."/>
            <person name="Otillar R."/>
            <person name="Salamov A."/>
            <person name="Schmutz J."/>
            <person name="Shapiro H."/>
            <person name="Lindquist E."/>
            <person name="Lucas S."/>
            <person name="Rokhsar D."/>
            <person name="Grigoriev I.V."/>
        </authorList>
    </citation>
    <scope>NUCLEOTIDE SEQUENCE [LARGE SCALE GENOMIC DNA]</scope>
</reference>
<keyword evidence="1" id="KW-0805">Transcription regulation</keyword>
<dbReference type="EMBL" id="GL377585">
    <property type="protein sequence ID" value="EFJ26187.1"/>
    <property type="molecule type" value="Genomic_DNA"/>
</dbReference>
<keyword evidence="2" id="KW-0804">Transcription</keyword>
<dbReference type="eggNOG" id="ENOG502QSD0">
    <property type="taxonomic scope" value="Eukaryota"/>
</dbReference>
<dbReference type="SUPFAM" id="SSF47459">
    <property type="entry name" value="HLH, helix-loop-helix DNA-binding domain"/>
    <property type="match status" value="1"/>
</dbReference>
<feature type="region of interest" description="Disordered" evidence="3">
    <location>
        <begin position="1"/>
        <end position="27"/>
    </location>
</feature>
<feature type="domain" description="BHLH" evidence="4">
    <location>
        <begin position="160"/>
        <end position="210"/>
    </location>
</feature>
<dbReference type="InterPro" id="IPR044278">
    <property type="entry name" value="BHLH95-like"/>
</dbReference>
<feature type="region of interest" description="Disordered" evidence="3">
    <location>
        <begin position="119"/>
        <end position="146"/>
    </location>
</feature>
<dbReference type="InterPro" id="IPR036638">
    <property type="entry name" value="HLH_DNA-bd_sf"/>
</dbReference>
<dbReference type="KEGG" id="smo:SELMODRAFT_413316"/>
<dbReference type="GO" id="GO:0003700">
    <property type="term" value="F:DNA-binding transcription factor activity"/>
    <property type="evidence" value="ECO:0007669"/>
    <property type="project" value="InterPro"/>
</dbReference>
<dbReference type="FunCoup" id="D8RP23">
    <property type="interactions" value="42"/>
</dbReference>
<dbReference type="HOGENOM" id="CLU_765924_0_0_1"/>
<evidence type="ECO:0000256" key="1">
    <source>
        <dbReference type="ARBA" id="ARBA00023015"/>
    </source>
</evidence>
<feature type="compositionally biased region" description="Polar residues" evidence="3">
    <location>
        <begin position="240"/>
        <end position="252"/>
    </location>
</feature>
<dbReference type="AlphaFoldDB" id="D8RP23"/>
<evidence type="ECO:0000256" key="3">
    <source>
        <dbReference type="SAM" id="MobiDB-lite"/>
    </source>
</evidence>
<dbReference type="PANTHER" id="PTHR46772">
    <property type="entry name" value="BHLH DOMAIN-CONTAINING PROTEIN"/>
    <property type="match status" value="1"/>
</dbReference>
<proteinExistence type="predicted"/>
<dbReference type="InterPro" id="IPR011598">
    <property type="entry name" value="bHLH_dom"/>
</dbReference>
<dbReference type="Pfam" id="PF00010">
    <property type="entry name" value="HLH"/>
    <property type="match status" value="1"/>
</dbReference>
<evidence type="ECO:0000256" key="2">
    <source>
        <dbReference type="ARBA" id="ARBA00023163"/>
    </source>
</evidence>
<dbReference type="GO" id="GO:0046983">
    <property type="term" value="F:protein dimerization activity"/>
    <property type="evidence" value="ECO:0007669"/>
    <property type="project" value="InterPro"/>
</dbReference>
<keyword evidence="6" id="KW-1185">Reference proteome</keyword>
<accession>D8RP23</accession>
<dbReference type="Proteomes" id="UP000001514">
    <property type="component" value="Unassembled WGS sequence"/>
</dbReference>
<evidence type="ECO:0000259" key="4">
    <source>
        <dbReference type="PROSITE" id="PS50888"/>
    </source>
</evidence>
<dbReference type="InParanoid" id="D8RP23"/>
<dbReference type="PROSITE" id="PS50888">
    <property type="entry name" value="BHLH"/>
    <property type="match status" value="1"/>
</dbReference>